<name>A8LK85_DINSH</name>
<dbReference type="eggNOG" id="ENOG502ZETT">
    <property type="taxonomic scope" value="Bacteria"/>
</dbReference>
<organism evidence="2 3">
    <name type="scientific">Dinoroseobacter shibae (strain DSM 16493 / NCIMB 14021 / DFL 12)</name>
    <dbReference type="NCBI Taxonomy" id="398580"/>
    <lineage>
        <taxon>Bacteria</taxon>
        <taxon>Pseudomonadati</taxon>
        <taxon>Pseudomonadota</taxon>
        <taxon>Alphaproteobacteria</taxon>
        <taxon>Rhodobacterales</taxon>
        <taxon>Roseobacteraceae</taxon>
        <taxon>Dinoroseobacter</taxon>
    </lineage>
</organism>
<dbReference type="Proteomes" id="UP000006833">
    <property type="component" value="Chromosome"/>
</dbReference>
<dbReference type="EMBL" id="CP000830">
    <property type="protein sequence ID" value="ABV93284.1"/>
    <property type="molecule type" value="Genomic_DNA"/>
</dbReference>
<dbReference type="OrthoDB" id="5783128at2"/>
<gene>
    <name evidence="2" type="ordered locus">Dshi_1542</name>
</gene>
<evidence type="ECO:0000313" key="3">
    <source>
        <dbReference type="Proteomes" id="UP000006833"/>
    </source>
</evidence>
<sequence>MTRNFPTLTARILPLCLGLAAAPVAAQTGAGSITGTLELDDARWVVASAGEGPVSGFSQTGADTEIRIVGTPEPHSPAGQGTLVLEIEAEAGMTEIDPQQVTVSLDHDGDTLVADDENIDLTVTAFMAGPSDLAIAGSFTAYMTENPQDGLIVDADTGGMRIDGNFQATIPRQDS</sequence>
<evidence type="ECO:0000256" key="1">
    <source>
        <dbReference type="SAM" id="SignalP"/>
    </source>
</evidence>
<keyword evidence="1" id="KW-0732">Signal</keyword>
<keyword evidence="3" id="KW-1185">Reference proteome</keyword>
<reference evidence="3" key="1">
    <citation type="journal article" date="2010" name="ISME J.">
        <title>The complete genome sequence of the algal symbiont Dinoroseobacter shibae: a hitchhiker's guide to life in the sea.</title>
        <authorList>
            <person name="Wagner-Dobler I."/>
            <person name="Ballhausen B."/>
            <person name="Berger M."/>
            <person name="Brinkhoff T."/>
            <person name="Buchholz I."/>
            <person name="Bunk B."/>
            <person name="Cypionka H."/>
            <person name="Daniel R."/>
            <person name="Drepper T."/>
            <person name="Gerdts G."/>
            <person name="Hahnke S."/>
            <person name="Han C."/>
            <person name="Jahn D."/>
            <person name="Kalhoefer D."/>
            <person name="Kiss H."/>
            <person name="Klenk H.P."/>
            <person name="Kyrpides N."/>
            <person name="Liebl W."/>
            <person name="Liesegang H."/>
            <person name="Meincke L."/>
            <person name="Pati A."/>
            <person name="Petersen J."/>
            <person name="Piekarski T."/>
            <person name="Pommerenke C."/>
            <person name="Pradella S."/>
            <person name="Pukall R."/>
            <person name="Rabus R."/>
            <person name="Stackebrandt E."/>
            <person name="Thole S."/>
            <person name="Thompson L."/>
            <person name="Tielen P."/>
            <person name="Tomasch J."/>
            <person name="von Jan M."/>
            <person name="Wanphrut N."/>
            <person name="Wichels A."/>
            <person name="Zech H."/>
            <person name="Simon M."/>
        </authorList>
    </citation>
    <scope>NUCLEOTIDE SEQUENCE [LARGE SCALE GENOMIC DNA]</scope>
    <source>
        <strain evidence="3">DSM 16493 / NCIMB 14021 / DFL 12</strain>
    </source>
</reference>
<dbReference type="KEGG" id="dsh:Dshi_1542"/>
<feature type="signal peptide" evidence="1">
    <location>
        <begin position="1"/>
        <end position="26"/>
    </location>
</feature>
<evidence type="ECO:0000313" key="2">
    <source>
        <dbReference type="EMBL" id="ABV93284.1"/>
    </source>
</evidence>
<feature type="chain" id="PRO_5002725246" evidence="1">
    <location>
        <begin position="27"/>
        <end position="175"/>
    </location>
</feature>
<proteinExistence type="predicted"/>
<dbReference type="AlphaFoldDB" id="A8LK85"/>
<accession>A8LK85</accession>
<dbReference type="RefSeq" id="WP_012178214.1">
    <property type="nucleotide sequence ID" value="NC_009952.1"/>
</dbReference>
<protein>
    <submittedName>
        <fullName evidence="2">Uncharacterized protein</fullName>
    </submittedName>
</protein>
<dbReference type="HOGENOM" id="CLU_1530210_0_0_5"/>